<feature type="compositionally biased region" description="Low complexity" evidence="1">
    <location>
        <begin position="190"/>
        <end position="222"/>
    </location>
</feature>
<feature type="compositionally biased region" description="Low complexity" evidence="1">
    <location>
        <begin position="245"/>
        <end position="256"/>
    </location>
</feature>
<gene>
    <name evidence="2" type="ORF">BaRGS_00005914</name>
</gene>
<feature type="compositionally biased region" description="Basic and acidic residues" evidence="1">
    <location>
        <begin position="100"/>
        <end position="122"/>
    </location>
</feature>
<organism evidence="2 3">
    <name type="scientific">Batillaria attramentaria</name>
    <dbReference type="NCBI Taxonomy" id="370345"/>
    <lineage>
        <taxon>Eukaryota</taxon>
        <taxon>Metazoa</taxon>
        <taxon>Spiralia</taxon>
        <taxon>Lophotrochozoa</taxon>
        <taxon>Mollusca</taxon>
        <taxon>Gastropoda</taxon>
        <taxon>Caenogastropoda</taxon>
        <taxon>Sorbeoconcha</taxon>
        <taxon>Cerithioidea</taxon>
        <taxon>Batillariidae</taxon>
        <taxon>Batillaria</taxon>
    </lineage>
</organism>
<dbReference type="Proteomes" id="UP001519460">
    <property type="component" value="Unassembled WGS sequence"/>
</dbReference>
<feature type="region of interest" description="Disordered" evidence="1">
    <location>
        <begin position="150"/>
        <end position="225"/>
    </location>
</feature>
<evidence type="ECO:0000256" key="1">
    <source>
        <dbReference type="SAM" id="MobiDB-lite"/>
    </source>
</evidence>
<feature type="region of interest" description="Disordered" evidence="1">
    <location>
        <begin position="1"/>
        <end position="135"/>
    </location>
</feature>
<dbReference type="AlphaFoldDB" id="A0ABD0LUQ1"/>
<accession>A0ABD0LUQ1</accession>
<feature type="compositionally biased region" description="Polar residues" evidence="1">
    <location>
        <begin position="267"/>
        <end position="286"/>
    </location>
</feature>
<evidence type="ECO:0000313" key="2">
    <source>
        <dbReference type="EMBL" id="KAK7502965.1"/>
    </source>
</evidence>
<reference evidence="2 3" key="1">
    <citation type="journal article" date="2023" name="Sci. Data">
        <title>Genome assembly of the Korean intertidal mud-creeper Batillaria attramentaria.</title>
        <authorList>
            <person name="Patra A.K."/>
            <person name="Ho P.T."/>
            <person name="Jun S."/>
            <person name="Lee S.J."/>
            <person name="Kim Y."/>
            <person name="Won Y.J."/>
        </authorList>
    </citation>
    <scope>NUCLEOTIDE SEQUENCE [LARGE SCALE GENOMIC DNA]</scope>
    <source>
        <strain evidence="2">Wonlab-2016</strain>
    </source>
</reference>
<proteinExistence type="predicted"/>
<protein>
    <submittedName>
        <fullName evidence="2">Uncharacterized protein</fullName>
    </submittedName>
</protein>
<evidence type="ECO:0000313" key="3">
    <source>
        <dbReference type="Proteomes" id="UP001519460"/>
    </source>
</evidence>
<feature type="region of interest" description="Disordered" evidence="1">
    <location>
        <begin position="245"/>
        <end position="286"/>
    </location>
</feature>
<keyword evidence="3" id="KW-1185">Reference proteome</keyword>
<dbReference type="EMBL" id="JACVVK020000023">
    <property type="protein sequence ID" value="KAK7502965.1"/>
    <property type="molecule type" value="Genomic_DNA"/>
</dbReference>
<name>A0ABD0LUQ1_9CAEN</name>
<sequence length="313" mass="33976">MVQLSQKPLKVSDNIYQNIDRHVYVNVSQSRRRPQRDSVASPHSPNPSAAADNDDYDEPQPFPPRRPPKSHTSQASAPATRRQPPPINTSDDDDVYEPVDGEKHMHDPAKSSKTDAKRRSIKDGTSAGVPVLKDTSAAMTSELAKVLKKQRQNLEDIPESAASDTRHAAKPTVKNLLLRSKSSEHPDKPPSSTKPSKPAPAVAATLPRAQQASSKPASSQRSTEATYINQQEMAIVKPMGSMTFSQSSVASQSSKQHGPATVKPSPGFQQTPPLSPQGPETTAKLQQKTINDVGEVRNGEIRNGEIIIFLLLL</sequence>
<feature type="compositionally biased region" description="Low complexity" evidence="1">
    <location>
        <begin position="38"/>
        <end position="51"/>
    </location>
</feature>
<feature type="compositionally biased region" description="Acidic residues" evidence="1">
    <location>
        <begin position="90"/>
        <end position="99"/>
    </location>
</feature>
<comment type="caution">
    <text evidence="2">The sequence shown here is derived from an EMBL/GenBank/DDBJ whole genome shotgun (WGS) entry which is preliminary data.</text>
</comment>